<dbReference type="AlphaFoldDB" id="A0A6J6Q283"/>
<dbReference type="EMBL" id="CAEZYE010000008">
    <property type="protein sequence ID" value="CAB4703195.1"/>
    <property type="molecule type" value="Genomic_DNA"/>
</dbReference>
<gene>
    <name evidence="1" type="ORF">UFOPK2655_00267</name>
    <name evidence="2" type="ORF">UFOPK3077_00147</name>
    <name evidence="3" type="ORF">UFOPK3667_00146</name>
    <name evidence="4" type="ORF">UFOPK4444_01336</name>
</gene>
<name>A0A6J6Q283_9ZZZZ</name>
<evidence type="ECO:0000313" key="4">
    <source>
        <dbReference type="EMBL" id="CAB5161721.1"/>
    </source>
</evidence>
<sequence length="133" mass="14312">MLATVVGLSFGGYTFVHRALTSHVYVTNCGVIDYKPTVVIKFCADAGVLISQVEWSSWSTDSATGSGVYEINDCQPTCVAGKSHYADVEIVLSKLKNISGKSAFTFIKIKTKDSKNLPLSQSSEDAWPLELAG</sequence>
<organism evidence="1">
    <name type="scientific">freshwater metagenome</name>
    <dbReference type="NCBI Taxonomy" id="449393"/>
    <lineage>
        <taxon>unclassified sequences</taxon>
        <taxon>metagenomes</taxon>
        <taxon>ecological metagenomes</taxon>
    </lineage>
</organism>
<accession>A0A6J6Q283</accession>
<dbReference type="EMBL" id="CAFBRZ010000110">
    <property type="protein sequence ID" value="CAB5161721.1"/>
    <property type="molecule type" value="Genomic_DNA"/>
</dbReference>
<proteinExistence type="predicted"/>
<dbReference type="EMBL" id="CAFBMU010000001">
    <property type="protein sequence ID" value="CAB4912767.1"/>
    <property type="molecule type" value="Genomic_DNA"/>
</dbReference>
<evidence type="ECO:0000313" key="3">
    <source>
        <dbReference type="EMBL" id="CAB4912767.1"/>
    </source>
</evidence>
<evidence type="ECO:0000313" key="1">
    <source>
        <dbReference type="EMBL" id="CAB4703195.1"/>
    </source>
</evidence>
<reference evidence="1" key="1">
    <citation type="submission" date="2020-05" db="EMBL/GenBank/DDBJ databases">
        <authorList>
            <person name="Chiriac C."/>
            <person name="Salcher M."/>
            <person name="Ghai R."/>
            <person name="Kavagutti S V."/>
        </authorList>
    </citation>
    <scope>NUCLEOTIDE SEQUENCE</scope>
</reference>
<dbReference type="EMBL" id="CAFAAS010000001">
    <property type="protein sequence ID" value="CAB4795298.1"/>
    <property type="molecule type" value="Genomic_DNA"/>
</dbReference>
<protein>
    <submittedName>
        <fullName evidence="1">Unannotated protein</fullName>
    </submittedName>
</protein>
<evidence type="ECO:0000313" key="2">
    <source>
        <dbReference type="EMBL" id="CAB4795298.1"/>
    </source>
</evidence>